<organism evidence="2 3">
    <name type="scientific">Botrytis galanthina</name>
    <dbReference type="NCBI Taxonomy" id="278940"/>
    <lineage>
        <taxon>Eukaryota</taxon>
        <taxon>Fungi</taxon>
        <taxon>Dikarya</taxon>
        <taxon>Ascomycota</taxon>
        <taxon>Pezizomycotina</taxon>
        <taxon>Leotiomycetes</taxon>
        <taxon>Helotiales</taxon>
        <taxon>Sclerotiniaceae</taxon>
        <taxon>Botrytis</taxon>
    </lineage>
</organism>
<keyword evidence="3" id="KW-1185">Reference proteome</keyword>
<evidence type="ECO:0000313" key="2">
    <source>
        <dbReference type="EMBL" id="THV46153.1"/>
    </source>
</evidence>
<gene>
    <name evidence="2" type="ORF">BGAL_0411g00010</name>
</gene>
<reference evidence="2 3" key="1">
    <citation type="submission" date="2017-12" db="EMBL/GenBank/DDBJ databases">
        <title>Comparative genomics of Botrytis spp.</title>
        <authorList>
            <person name="Valero-Jimenez C.A."/>
            <person name="Tapia P."/>
            <person name="Veloso J."/>
            <person name="Silva-Moreno E."/>
            <person name="Staats M."/>
            <person name="Valdes J.H."/>
            <person name="Van Kan J.A.L."/>
        </authorList>
    </citation>
    <scope>NUCLEOTIDE SEQUENCE [LARGE SCALE GENOMIC DNA]</scope>
    <source>
        <strain evidence="2 3">MUCL435</strain>
    </source>
</reference>
<dbReference type="AlphaFoldDB" id="A0A4S8QMH8"/>
<dbReference type="EMBL" id="PQXL01000411">
    <property type="protein sequence ID" value="THV46153.1"/>
    <property type="molecule type" value="Genomic_DNA"/>
</dbReference>
<name>A0A4S8QMH8_9HELO</name>
<feature type="region of interest" description="Disordered" evidence="1">
    <location>
        <begin position="1"/>
        <end position="43"/>
    </location>
</feature>
<feature type="compositionally biased region" description="Basic and acidic residues" evidence="1">
    <location>
        <begin position="1"/>
        <end position="41"/>
    </location>
</feature>
<proteinExistence type="predicted"/>
<sequence>MLVGERDGEEREERREEKRREEKRREEKREEKREERREKIHQTSKCVNSLCVVQKRVIVSWLTNSPAHQLSLDR</sequence>
<comment type="caution">
    <text evidence="2">The sequence shown here is derived from an EMBL/GenBank/DDBJ whole genome shotgun (WGS) entry which is preliminary data.</text>
</comment>
<accession>A0A4S8QMH8</accession>
<evidence type="ECO:0000256" key="1">
    <source>
        <dbReference type="SAM" id="MobiDB-lite"/>
    </source>
</evidence>
<protein>
    <submittedName>
        <fullName evidence="2">Uncharacterized protein</fullName>
    </submittedName>
</protein>
<dbReference type="Proteomes" id="UP000308671">
    <property type="component" value="Unassembled WGS sequence"/>
</dbReference>
<evidence type="ECO:0000313" key="3">
    <source>
        <dbReference type="Proteomes" id="UP000308671"/>
    </source>
</evidence>